<organism evidence="1 2">
    <name type="scientific">Croceitalea dokdonensis DOKDO 023</name>
    <dbReference type="NCBI Taxonomy" id="1300341"/>
    <lineage>
        <taxon>Bacteria</taxon>
        <taxon>Pseudomonadati</taxon>
        <taxon>Bacteroidota</taxon>
        <taxon>Flavobacteriia</taxon>
        <taxon>Flavobacteriales</taxon>
        <taxon>Flavobacteriaceae</taxon>
        <taxon>Croceitalea</taxon>
    </lineage>
</organism>
<comment type="caution">
    <text evidence="1">The sequence shown here is derived from an EMBL/GenBank/DDBJ whole genome shotgun (WGS) entry which is preliminary data.</text>
</comment>
<dbReference type="Proteomes" id="UP000050280">
    <property type="component" value="Unassembled WGS sequence"/>
</dbReference>
<protein>
    <submittedName>
        <fullName evidence="1">Uncharacterized protein</fullName>
    </submittedName>
</protein>
<gene>
    <name evidence="1" type="ORF">I595_67</name>
</gene>
<keyword evidence="2" id="KW-1185">Reference proteome</keyword>
<evidence type="ECO:0000313" key="2">
    <source>
        <dbReference type="Proteomes" id="UP000050280"/>
    </source>
</evidence>
<reference evidence="1 2" key="1">
    <citation type="submission" date="2015-09" db="EMBL/GenBank/DDBJ databases">
        <title>Genome sequence of the marine flavobacterium Croceitalea dokdonensis DOKDO 023 that contains proton- and sodium-pumping rhodopsins.</title>
        <authorList>
            <person name="Kwon S.-K."/>
            <person name="Lee H.K."/>
            <person name="Kwak M.-J."/>
            <person name="Kim J.F."/>
        </authorList>
    </citation>
    <scope>NUCLEOTIDE SEQUENCE [LARGE SCALE GENOMIC DNA]</scope>
    <source>
        <strain evidence="1 2">DOKDO 023</strain>
    </source>
</reference>
<dbReference type="AlphaFoldDB" id="A0A0P7B3P2"/>
<accession>A0A0P7B3P2</accession>
<proteinExistence type="predicted"/>
<dbReference type="EMBL" id="LDJX01000001">
    <property type="protein sequence ID" value="KPM33165.1"/>
    <property type="molecule type" value="Genomic_DNA"/>
</dbReference>
<sequence>MDKKITGIKIFNSVPLAHAMVPHKKISLLLVRFAAFKVVRGPFLKAIIVHRCYYINPYTFP</sequence>
<name>A0A0P7B3P2_9FLAO</name>
<evidence type="ECO:0000313" key="1">
    <source>
        <dbReference type="EMBL" id="KPM33165.1"/>
    </source>
</evidence>